<dbReference type="InterPro" id="IPR001313">
    <property type="entry name" value="Pumilio_RNA-bd_rpt"/>
</dbReference>
<dbReference type="FunFam" id="1.25.10.10:FF:000004">
    <property type="entry name" value="Pumilio homolog 1 isoform 2"/>
    <property type="match status" value="1"/>
</dbReference>
<dbReference type="Pfam" id="PF00806">
    <property type="entry name" value="PUF"/>
    <property type="match status" value="8"/>
</dbReference>
<feature type="repeat" description="Pumilio" evidence="7">
    <location>
        <begin position="284"/>
        <end position="319"/>
    </location>
</feature>
<dbReference type="InterPro" id="IPR033133">
    <property type="entry name" value="PUM-HD"/>
</dbReference>
<evidence type="ECO:0000256" key="8">
    <source>
        <dbReference type="SAM" id="MobiDB-lite"/>
    </source>
</evidence>
<keyword evidence="4" id="KW-0677">Repeat</keyword>
<organism evidence="10 11">
    <name type="scientific">Mesorhabditis spiculigera</name>
    <dbReference type="NCBI Taxonomy" id="96644"/>
    <lineage>
        <taxon>Eukaryota</taxon>
        <taxon>Metazoa</taxon>
        <taxon>Ecdysozoa</taxon>
        <taxon>Nematoda</taxon>
        <taxon>Chromadorea</taxon>
        <taxon>Rhabditida</taxon>
        <taxon>Rhabditina</taxon>
        <taxon>Rhabditomorpha</taxon>
        <taxon>Rhabditoidea</taxon>
        <taxon>Rhabditidae</taxon>
        <taxon>Mesorhabditinae</taxon>
        <taxon>Mesorhabditis</taxon>
    </lineage>
</organism>
<dbReference type="AlphaFoldDB" id="A0AA36D8D2"/>
<accession>A0AA36D8D2</accession>
<comment type="subcellular location">
    <subcellularLocation>
        <location evidence="1">Cytoplasm</location>
    </subcellularLocation>
</comment>
<dbReference type="SUPFAM" id="SSF48371">
    <property type="entry name" value="ARM repeat"/>
    <property type="match status" value="1"/>
</dbReference>
<dbReference type="Proteomes" id="UP001177023">
    <property type="component" value="Unassembled WGS sequence"/>
</dbReference>
<evidence type="ECO:0000256" key="4">
    <source>
        <dbReference type="ARBA" id="ARBA00022737"/>
    </source>
</evidence>
<feature type="repeat" description="Pumilio" evidence="7">
    <location>
        <begin position="431"/>
        <end position="466"/>
    </location>
</feature>
<reference evidence="10" key="1">
    <citation type="submission" date="2023-06" db="EMBL/GenBank/DDBJ databases">
        <authorList>
            <person name="Delattre M."/>
        </authorList>
    </citation>
    <scope>NUCLEOTIDE SEQUENCE</scope>
    <source>
        <strain evidence="10">AF72</strain>
    </source>
</reference>
<keyword evidence="5" id="KW-0221">Differentiation</keyword>
<dbReference type="CDD" id="cd07920">
    <property type="entry name" value="Pumilio"/>
    <property type="match status" value="1"/>
</dbReference>
<gene>
    <name evidence="10" type="ORF">MSPICULIGERA_LOCUS21118</name>
</gene>
<dbReference type="InterPro" id="IPR011989">
    <property type="entry name" value="ARM-like"/>
</dbReference>
<dbReference type="PANTHER" id="PTHR12537:SF12">
    <property type="entry name" value="MATERNAL PROTEIN PUMILIO"/>
    <property type="match status" value="1"/>
</dbReference>
<evidence type="ECO:0000256" key="6">
    <source>
        <dbReference type="ARBA" id="ARBA00022884"/>
    </source>
</evidence>
<comment type="caution">
    <text evidence="10">The sequence shown here is derived from an EMBL/GenBank/DDBJ whole genome shotgun (WGS) entry which is preliminary data.</text>
</comment>
<evidence type="ECO:0000313" key="11">
    <source>
        <dbReference type="Proteomes" id="UP001177023"/>
    </source>
</evidence>
<dbReference type="GO" id="GO:0030154">
    <property type="term" value="P:cell differentiation"/>
    <property type="evidence" value="ECO:0007669"/>
    <property type="project" value="UniProtKB-KW"/>
</dbReference>
<keyword evidence="2" id="KW-0217">Developmental protein</keyword>
<evidence type="ECO:0000259" key="9">
    <source>
        <dbReference type="PROSITE" id="PS50303"/>
    </source>
</evidence>
<keyword evidence="6" id="KW-0694">RNA-binding</keyword>
<dbReference type="PROSITE" id="PS50303">
    <property type="entry name" value="PUM_HD"/>
    <property type="match status" value="1"/>
</dbReference>
<feature type="repeat" description="Pumilio" evidence="7">
    <location>
        <begin position="320"/>
        <end position="355"/>
    </location>
</feature>
<dbReference type="PANTHER" id="PTHR12537">
    <property type="entry name" value="RNA BINDING PROTEIN PUMILIO-RELATED"/>
    <property type="match status" value="1"/>
</dbReference>
<evidence type="ECO:0000256" key="3">
    <source>
        <dbReference type="ARBA" id="ARBA00022490"/>
    </source>
</evidence>
<dbReference type="GO" id="GO:0003730">
    <property type="term" value="F:mRNA 3'-UTR binding"/>
    <property type="evidence" value="ECO:0007669"/>
    <property type="project" value="TreeGrafter"/>
</dbReference>
<sequence>MNPQEVFANQMQMQKYCINPQYPPPVAEEFQEDQSQGYSMPITVPMQENASMALASPPTGYGGWGPVYQTNPMPIQAQPLPEQVLNNPSPTFFGTPPFSNHYDPNHMTNLTSSLGGLTLGHQQPPVIPNNLMYPPTQPIFMMQGMGMQGMNGMQNMPQMPNMHAPFAPIGNQNGYMANGFGQMSEINHQMIQAPPPQPNQQRQGHPVQYHPPNNRGFNRMEVGTDGVVRSALLDDFRNNRTPHLTINDITGHVCEFAQDQHGSRFIQQKLERAPAREKQLIFEEIIKQVHHLMRDVFGNYVVQKFFEFGMPDQKKRLCDAIRGNVMDLALQMYGCRVIQKALEAIDEQQQLAVLKEMESQVLKCVKDQNGNHVVQKIIEKVEPARLQFIVDAFVKQTDTVFQLSTHPYGCRVIQRVLEYCSEEQKEPILRRLHESIKLLVTDQYGNYVVQHVIEHGSESDRQHIVSQICQDVLRFSQHKFASNVIEKGLTCCSNEHKNMLIASVCGVPNDPNPPLMQMMRDQYANYVVQKMLDVADSVHRKKMLFTIKPHIQQLKKFNYGKHIITKLEKYFNKSGLTTQVNPPAQPAAHNNGFNMGMDIFQQQQPF</sequence>
<dbReference type="SMART" id="SM00025">
    <property type="entry name" value="Pumilio"/>
    <property type="match status" value="8"/>
</dbReference>
<dbReference type="PROSITE" id="PS50302">
    <property type="entry name" value="PUM"/>
    <property type="match status" value="8"/>
</dbReference>
<keyword evidence="3" id="KW-0963">Cytoplasm</keyword>
<feature type="repeat" description="Pumilio" evidence="7">
    <location>
        <begin position="248"/>
        <end position="283"/>
    </location>
</feature>
<evidence type="ECO:0000313" key="10">
    <source>
        <dbReference type="EMBL" id="CAJ0582998.1"/>
    </source>
</evidence>
<keyword evidence="11" id="KW-1185">Reference proteome</keyword>
<evidence type="ECO:0000256" key="2">
    <source>
        <dbReference type="ARBA" id="ARBA00022473"/>
    </source>
</evidence>
<dbReference type="GO" id="GO:0005737">
    <property type="term" value="C:cytoplasm"/>
    <property type="evidence" value="ECO:0007669"/>
    <property type="project" value="UniProtKB-SubCell"/>
</dbReference>
<feature type="repeat" description="Pumilio" evidence="7">
    <location>
        <begin position="356"/>
        <end position="391"/>
    </location>
</feature>
<dbReference type="InterPro" id="IPR033712">
    <property type="entry name" value="Pumilio_RNA-bd"/>
</dbReference>
<feature type="domain" description="PUM-HD" evidence="9">
    <location>
        <begin position="228"/>
        <end position="571"/>
    </location>
</feature>
<feature type="non-terminal residue" evidence="10">
    <location>
        <position position="1"/>
    </location>
</feature>
<feature type="repeat" description="Pumilio" evidence="7">
    <location>
        <begin position="392"/>
        <end position="430"/>
    </location>
</feature>
<feature type="region of interest" description="Disordered" evidence="8">
    <location>
        <begin position="194"/>
        <end position="214"/>
    </location>
</feature>
<evidence type="ECO:0000256" key="1">
    <source>
        <dbReference type="ARBA" id="ARBA00004496"/>
    </source>
</evidence>
<evidence type="ECO:0000256" key="7">
    <source>
        <dbReference type="PROSITE-ProRule" id="PRU00317"/>
    </source>
</evidence>
<dbReference type="Gene3D" id="1.25.10.10">
    <property type="entry name" value="Leucine-rich Repeat Variant"/>
    <property type="match status" value="1"/>
</dbReference>
<name>A0AA36D8D2_9BILA</name>
<dbReference type="InterPro" id="IPR016024">
    <property type="entry name" value="ARM-type_fold"/>
</dbReference>
<dbReference type="GO" id="GO:0010608">
    <property type="term" value="P:post-transcriptional regulation of gene expression"/>
    <property type="evidence" value="ECO:0007669"/>
    <property type="project" value="TreeGrafter"/>
</dbReference>
<dbReference type="EMBL" id="CATQJA010002665">
    <property type="protein sequence ID" value="CAJ0582998.1"/>
    <property type="molecule type" value="Genomic_DNA"/>
</dbReference>
<feature type="repeat" description="Pumilio" evidence="7">
    <location>
        <begin position="467"/>
        <end position="502"/>
    </location>
</feature>
<evidence type="ECO:0000256" key="5">
    <source>
        <dbReference type="ARBA" id="ARBA00022782"/>
    </source>
</evidence>
<protein>
    <recommendedName>
        <fullName evidence="9">PUM-HD domain-containing protein</fullName>
    </recommendedName>
</protein>
<proteinExistence type="predicted"/>
<feature type="repeat" description="Pumilio" evidence="7">
    <location>
        <begin position="510"/>
        <end position="546"/>
    </location>
</feature>
<dbReference type="GO" id="GO:0005634">
    <property type="term" value="C:nucleus"/>
    <property type="evidence" value="ECO:0007669"/>
    <property type="project" value="TreeGrafter"/>
</dbReference>